<comment type="caution">
    <text evidence="2">The sequence shown here is derived from an EMBL/GenBank/DDBJ whole genome shotgun (WGS) entry which is preliminary data.</text>
</comment>
<dbReference type="Proteomes" id="UP000654075">
    <property type="component" value="Unassembled WGS sequence"/>
</dbReference>
<feature type="region of interest" description="Disordered" evidence="1">
    <location>
        <begin position="1"/>
        <end position="41"/>
    </location>
</feature>
<name>A0A813EN96_POLGL</name>
<gene>
    <name evidence="2" type="ORF">PGLA1383_LOCUS20783</name>
</gene>
<proteinExistence type="predicted"/>
<evidence type="ECO:0000313" key="2">
    <source>
        <dbReference type="EMBL" id="CAE8602542.1"/>
    </source>
</evidence>
<dbReference type="OrthoDB" id="249703at2759"/>
<feature type="non-terminal residue" evidence="2">
    <location>
        <position position="1"/>
    </location>
</feature>
<reference evidence="2" key="1">
    <citation type="submission" date="2021-02" db="EMBL/GenBank/DDBJ databases">
        <authorList>
            <person name="Dougan E. K."/>
            <person name="Rhodes N."/>
            <person name="Thang M."/>
            <person name="Chan C."/>
        </authorList>
    </citation>
    <scope>NUCLEOTIDE SEQUENCE</scope>
</reference>
<accession>A0A813EN96</accession>
<keyword evidence="3" id="KW-1185">Reference proteome</keyword>
<evidence type="ECO:0000256" key="1">
    <source>
        <dbReference type="SAM" id="MobiDB-lite"/>
    </source>
</evidence>
<evidence type="ECO:0000313" key="3">
    <source>
        <dbReference type="Proteomes" id="UP000654075"/>
    </source>
</evidence>
<feature type="region of interest" description="Disordered" evidence="1">
    <location>
        <begin position="238"/>
        <end position="268"/>
    </location>
</feature>
<protein>
    <submittedName>
        <fullName evidence="2">Uncharacterized protein</fullName>
    </submittedName>
</protein>
<organism evidence="2 3">
    <name type="scientific">Polarella glacialis</name>
    <name type="common">Dinoflagellate</name>
    <dbReference type="NCBI Taxonomy" id="89957"/>
    <lineage>
        <taxon>Eukaryota</taxon>
        <taxon>Sar</taxon>
        <taxon>Alveolata</taxon>
        <taxon>Dinophyceae</taxon>
        <taxon>Suessiales</taxon>
        <taxon>Suessiaceae</taxon>
        <taxon>Polarella</taxon>
    </lineage>
</organism>
<dbReference type="EMBL" id="CAJNNV010014409">
    <property type="protein sequence ID" value="CAE8602542.1"/>
    <property type="molecule type" value="Genomic_DNA"/>
</dbReference>
<dbReference type="AlphaFoldDB" id="A0A813EN96"/>
<sequence length="592" mass="63973">EQKKPSRSIGRASRLSIAGRARRESLSGRTPPRHRTPPPQHFMASPLRADCGLGFAVGVAGNGGVRRALFSPTSAAGGGAGSGGAKKWGVGSVPRRCVGNLGSPSRRVSKVRRGSVAQELPVLSFPHACRLYSMSRATKRICVSLLLVIARFAVADAAAFQLQSFAEAPPLYFSGADDADKASLTAAQAALEEVLAELSSVEGVASVQSSPSRVSAVETQTYTLEEVKLNKKDAKKAMDKKAAEAEKAEAAEDKPKPHEDPAKKLKKVLKEGGKRGVEIEGTADMEGLQFFCTSVDEPEGDVELLVQCVAAMNEKSDPTEEERKGDSGHVGKMVFSCGLGQLAVAAYVPEEKQGELDCAVWLEHVLKLYKYEMITKDKSVSTGCIPTDADKNIFPLKIRESLILEANNYLRKLRLFPEDNGDDDDDMVFGDDVPGVSEFAKECSANYPNSESSFELEYRRDFWNEGHALGLGLGSRTCAQLHLQSAVVAAWPCAGREGEQTKKVEVSQGAYERYTQLYSVGTVKDSKVAEIVLETKKDMLDKAGFWGQKQRIKFESKGNAALTGQLREIDLKGLTLTSRSSSVTSLSRKGKT</sequence>